<feature type="compositionally biased region" description="Low complexity" evidence="1">
    <location>
        <begin position="159"/>
        <end position="177"/>
    </location>
</feature>
<feature type="compositionally biased region" description="Basic and acidic residues" evidence="1">
    <location>
        <begin position="924"/>
        <end position="935"/>
    </location>
</feature>
<gene>
    <name evidence="3" type="ORF">LECACI_7A009504</name>
</gene>
<feature type="compositionally biased region" description="Polar residues" evidence="1">
    <location>
        <begin position="257"/>
        <end position="272"/>
    </location>
</feature>
<accession>A0AAI8Z8J0</accession>
<proteinExistence type="predicted"/>
<feature type="compositionally biased region" description="Polar residues" evidence="1">
    <location>
        <begin position="454"/>
        <end position="468"/>
    </location>
</feature>
<feature type="compositionally biased region" description="Polar residues" evidence="1">
    <location>
        <begin position="844"/>
        <end position="870"/>
    </location>
</feature>
<keyword evidence="2" id="KW-0812">Transmembrane</keyword>
<feature type="compositionally biased region" description="Low complexity" evidence="1">
    <location>
        <begin position="43"/>
        <end position="68"/>
    </location>
</feature>
<evidence type="ECO:0000313" key="3">
    <source>
        <dbReference type="EMBL" id="CAK4034346.1"/>
    </source>
</evidence>
<organism evidence="3 4">
    <name type="scientific">Lecanosticta acicola</name>
    <dbReference type="NCBI Taxonomy" id="111012"/>
    <lineage>
        <taxon>Eukaryota</taxon>
        <taxon>Fungi</taxon>
        <taxon>Dikarya</taxon>
        <taxon>Ascomycota</taxon>
        <taxon>Pezizomycotina</taxon>
        <taxon>Dothideomycetes</taxon>
        <taxon>Dothideomycetidae</taxon>
        <taxon>Mycosphaerellales</taxon>
        <taxon>Mycosphaerellaceae</taxon>
        <taxon>Lecanosticta</taxon>
    </lineage>
</organism>
<feature type="region of interest" description="Disordered" evidence="1">
    <location>
        <begin position="711"/>
        <end position="891"/>
    </location>
</feature>
<feature type="compositionally biased region" description="Low complexity" evidence="1">
    <location>
        <begin position="281"/>
        <end position="292"/>
    </location>
</feature>
<dbReference type="Proteomes" id="UP001296104">
    <property type="component" value="Unassembled WGS sequence"/>
</dbReference>
<feature type="region of interest" description="Disordered" evidence="1">
    <location>
        <begin position="1"/>
        <end position="671"/>
    </location>
</feature>
<keyword evidence="2" id="KW-1133">Transmembrane helix</keyword>
<feature type="compositionally biased region" description="Basic and acidic residues" evidence="1">
    <location>
        <begin position="389"/>
        <end position="408"/>
    </location>
</feature>
<feature type="compositionally biased region" description="Polar residues" evidence="1">
    <location>
        <begin position="219"/>
        <end position="234"/>
    </location>
</feature>
<feature type="compositionally biased region" description="Low complexity" evidence="1">
    <location>
        <begin position="655"/>
        <end position="665"/>
    </location>
</feature>
<feature type="compositionally biased region" description="Basic and acidic residues" evidence="1">
    <location>
        <begin position="610"/>
        <end position="619"/>
    </location>
</feature>
<keyword evidence="2" id="KW-0472">Membrane</keyword>
<evidence type="ECO:0000256" key="2">
    <source>
        <dbReference type="SAM" id="Phobius"/>
    </source>
</evidence>
<protein>
    <submittedName>
        <fullName evidence="3">Uncharacterized protein</fullName>
    </submittedName>
</protein>
<feature type="compositionally biased region" description="Basic and acidic residues" evidence="1">
    <location>
        <begin position="28"/>
        <end position="38"/>
    </location>
</feature>
<evidence type="ECO:0000256" key="1">
    <source>
        <dbReference type="SAM" id="MobiDB-lite"/>
    </source>
</evidence>
<feature type="transmembrane region" description="Helical" evidence="2">
    <location>
        <begin position="1028"/>
        <end position="1048"/>
    </location>
</feature>
<sequence>MPDTPNLPRKGEPRGSRPSSPFGFQKTDTIRQVERDLATHNNTPPSSASRPAPAAAASSTTRPGSPSSFDSFLTNVVGSVERFARGDPGDVDPSTRLPEHNVFRGPQPRQQANYPSGPSGPSPRPVSAYDWTSSPSESARGPTPPQSSSRGPTPPPPRRTNSANTPMGASLPSLPRAAFPPPPPPPPSPPPWNYGMPTTGARPADTSRRSSLDYFLPRFQQNVSSPGTSSSKPGNTRAPDLSSPPDLPRPPTPAPEQWTQKKPSIETPSPTLQVEIPPSPASASVSTPARSRSQSHVGSGSAEGMPLREQVLREPTEAFIEDSDSSSSAAVRLSGKATRGDDSGRDQKKSTMPSEGEESRERREEEEQNYLRVPEKYDPMRSMAVIGKDSGKGKGKGKDGNEGIRREPPSLGSAEHQQRAGDVVPPPHRPLQQQPPFRQHTRSSPLSTAKPLLSSPNRKTASEMQGVTPSIPPRGDGRMDPLPRNENLTPTFRFPRVGGTQSVPHADENDPVDSPYGWGDFGRTVHLQQQQQQQRGGGNAHAAQTVQAKSFPSPNAGNFGSLRPGGQQQPHSRSPQRTEEDTPQNNERSTTARNHSGSRTASLPHTTSQPHREDSEESRQPSSSSSSSKVQPTRAIPPPIISTPTTTRPNPPPSSSAASGGNATPDWTSLSSQFNIMKEGASTNLEAAKAISEYLRSQGIGTGLQQTAIANNVGDAGESRNLNVPARPTPASDSSMRNPAVQHHPRRDSSLRRRSRVRDHDNNSEEGGQTQAPLAISAPSLPGADERKSSSNDFNNAPSDSFTGQRQEASGSSGIRRRVSTRAIPTDVASTSGSSLPQILGPESISTGIHQGTSPTACESSSGTYSNPSRTAEPRRSILKSPPRQDDDPEDVFRAVLDHPFIADGRQRRRSVYDIPLDGLPSQRKHECDTARDEPNPILNRPPPDRRRAMSVGSSSILDTPLFAQECFKCGAKRIPRLHSPWPVDVTTQQIICPKCSTNASKVDFLLRILKSSTDRTTATTWTRKEKFLLFVILIAFYLLSPFLLVFIDLTLSMTKKFIFTTTTTTPPPHDTHTDTAPSLPVKTITTTLSLLNSHYIPAFSHILSTSHAVICDIDQKECAIHSQPSEWPFYPDAMARRGRRGSDGTSTSTNWSPICPALEGDCTGEEVRRGGEVVDESQKTAFLARVRREILEIRGEFLGLRDFAVTYVRDAEGLLEGIKAILSNTPSPLIARAQELYDPHILSTWPQYHHHPIPPPSLIFLPELWIRLTRPSWSLYRHLRPIQLDLYTTSLALLLQHLQSTTPFQTSAARLRNLKERCLDILGDRTVDIPLGIEEWRDETIREICGIAGKVGSERGIVRELEEVVQGVVREGWVVGSRRSRS</sequence>
<feature type="compositionally biased region" description="Pro residues" evidence="1">
    <location>
        <begin position="245"/>
        <end position="254"/>
    </location>
</feature>
<name>A0AAI8Z8J0_9PEZI</name>
<dbReference type="EMBL" id="CAVMBE010000113">
    <property type="protein sequence ID" value="CAK4034346.1"/>
    <property type="molecule type" value="Genomic_DNA"/>
</dbReference>
<keyword evidence="4" id="KW-1185">Reference proteome</keyword>
<comment type="caution">
    <text evidence="3">The sequence shown here is derived from an EMBL/GenBank/DDBJ whole genome shotgun (WGS) entry which is preliminary data.</text>
</comment>
<feature type="compositionally biased region" description="Polar residues" evidence="1">
    <location>
        <begin position="566"/>
        <end position="575"/>
    </location>
</feature>
<reference evidence="3" key="1">
    <citation type="submission" date="2023-11" db="EMBL/GenBank/DDBJ databases">
        <authorList>
            <person name="Alioto T."/>
            <person name="Alioto T."/>
            <person name="Gomez Garrido J."/>
        </authorList>
    </citation>
    <scope>NUCLEOTIDE SEQUENCE</scope>
</reference>
<feature type="region of interest" description="Disordered" evidence="1">
    <location>
        <begin position="917"/>
        <end position="951"/>
    </location>
</feature>
<feature type="compositionally biased region" description="Low complexity" evidence="1">
    <location>
        <begin position="622"/>
        <end position="634"/>
    </location>
</feature>
<evidence type="ECO:0000313" key="4">
    <source>
        <dbReference type="Proteomes" id="UP001296104"/>
    </source>
</evidence>
<feature type="compositionally biased region" description="Pro residues" evidence="1">
    <location>
        <begin position="178"/>
        <end position="192"/>
    </location>
</feature>
<feature type="compositionally biased region" description="Polar residues" evidence="1">
    <location>
        <begin position="583"/>
        <end position="609"/>
    </location>
</feature>
<feature type="compositionally biased region" description="Polar residues" evidence="1">
    <location>
        <begin position="542"/>
        <end position="558"/>
    </location>
</feature>
<feature type="compositionally biased region" description="Polar residues" evidence="1">
    <location>
        <begin position="791"/>
        <end position="813"/>
    </location>
</feature>
<feature type="compositionally biased region" description="Basic and acidic residues" evidence="1">
    <location>
        <begin position="338"/>
        <end position="349"/>
    </location>
</feature>
<feature type="compositionally biased region" description="Polar residues" evidence="1">
    <location>
        <begin position="828"/>
        <end position="837"/>
    </location>
</feature>